<evidence type="ECO:0000313" key="2">
    <source>
        <dbReference type="EMBL" id="GAQ23998.1"/>
    </source>
</evidence>
<gene>
    <name evidence="2" type="ORF">DEIGR_400131</name>
</gene>
<comment type="caution">
    <text evidence="2">The sequence shown here is derived from an EMBL/GenBank/DDBJ whole genome shotgun (WGS) entry which is preliminary data.</text>
</comment>
<accession>A0A100HNI5</accession>
<protein>
    <submittedName>
        <fullName evidence="2">C6 zinc finger domain containing protein</fullName>
    </submittedName>
</protein>
<sequence>MLDELYICADDRPPVTLRVLIAHATEVLRSSPAVYPILDALPDFARTARALLDALDEDITDLHRAAQEFAVTCLRAARHRRPGQDKQATTRARDRLEEIRQARENQRALTELRRKTTQRKTQPTPAPSMPLLLEVP</sequence>
<keyword evidence="3" id="KW-1185">Reference proteome</keyword>
<dbReference type="EMBL" id="BCMS01000006">
    <property type="protein sequence ID" value="GAQ23998.1"/>
    <property type="molecule type" value="Genomic_DNA"/>
</dbReference>
<feature type="region of interest" description="Disordered" evidence="1">
    <location>
        <begin position="78"/>
        <end position="136"/>
    </location>
</feature>
<dbReference type="OrthoDB" id="9956270at2"/>
<evidence type="ECO:0000256" key="1">
    <source>
        <dbReference type="SAM" id="MobiDB-lite"/>
    </source>
</evidence>
<dbReference type="RefSeq" id="WP_058980228.1">
    <property type="nucleotide sequence ID" value="NZ_BCMS01000006.1"/>
</dbReference>
<feature type="compositionally biased region" description="Basic and acidic residues" evidence="1">
    <location>
        <begin position="91"/>
        <end position="114"/>
    </location>
</feature>
<proteinExistence type="predicted"/>
<dbReference type="Proteomes" id="UP000056209">
    <property type="component" value="Unassembled WGS sequence"/>
</dbReference>
<evidence type="ECO:0000313" key="3">
    <source>
        <dbReference type="Proteomes" id="UP000056209"/>
    </source>
</evidence>
<name>A0A100HNI5_9DEIO</name>
<reference evidence="3" key="1">
    <citation type="submission" date="2015-11" db="EMBL/GenBank/DDBJ databases">
        <title>Draft Genome Sequence of the Radioresistant Bacterium Deinococcus grandis, Isolated from Freshwater Fish in Japan.</title>
        <authorList>
            <person name="Satoh K."/>
            <person name="Onodera T."/>
            <person name="Omoso K."/>
            <person name="Takeda-Yano K."/>
            <person name="Katayama T."/>
            <person name="Oono Y."/>
            <person name="Narumi I."/>
        </authorList>
    </citation>
    <scope>NUCLEOTIDE SEQUENCE [LARGE SCALE GENOMIC DNA]</scope>
    <source>
        <strain evidence="3">ATCC 43672</strain>
    </source>
</reference>
<organism evidence="2 3">
    <name type="scientific">Deinococcus grandis</name>
    <dbReference type="NCBI Taxonomy" id="57498"/>
    <lineage>
        <taxon>Bacteria</taxon>
        <taxon>Thermotogati</taxon>
        <taxon>Deinococcota</taxon>
        <taxon>Deinococci</taxon>
        <taxon>Deinococcales</taxon>
        <taxon>Deinococcaceae</taxon>
        <taxon>Deinococcus</taxon>
    </lineage>
</organism>
<dbReference type="AlphaFoldDB" id="A0A100HNI5"/>